<reference evidence="4" key="1">
    <citation type="journal article" date="2019" name="Int. J. Syst. Evol. Microbiol.">
        <title>The Global Catalogue of Microorganisms (GCM) 10K type strain sequencing project: providing services to taxonomists for standard genome sequencing and annotation.</title>
        <authorList>
            <consortium name="The Broad Institute Genomics Platform"/>
            <consortium name="The Broad Institute Genome Sequencing Center for Infectious Disease"/>
            <person name="Wu L."/>
            <person name="Ma J."/>
        </authorList>
    </citation>
    <scope>NUCLEOTIDE SEQUENCE [LARGE SCALE GENOMIC DNA]</scope>
    <source>
        <strain evidence="4">CGMCC 1.15474</strain>
    </source>
</reference>
<dbReference type="RefSeq" id="WP_247340210.1">
    <property type="nucleotide sequence ID" value="NZ_CP095550.1"/>
</dbReference>
<feature type="transmembrane region" description="Helical" evidence="1">
    <location>
        <begin position="7"/>
        <end position="30"/>
    </location>
</feature>
<accession>A0ABW5BZW1</accession>
<protein>
    <submittedName>
        <fullName evidence="3">Tripartite tricarboxylate transporter TctB family protein</fullName>
    </submittedName>
</protein>
<feature type="transmembrane region" description="Helical" evidence="1">
    <location>
        <begin position="36"/>
        <end position="58"/>
    </location>
</feature>
<proteinExistence type="predicted"/>
<keyword evidence="1" id="KW-1133">Transmembrane helix</keyword>
<evidence type="ECO:0000259" key="2">
    <source>
        <dbReference type="Pfam" id="PF07331"/>
    </source>
</evidence>
<evidence type="ECO:0000313" key="3">
    <source>
        <dbReference type="EMBL" id="MFD2215523.1"/>
    </source>
</evidence>
<dbReference type="Pfam" id="PF07331">
    <property type="entry name" value="TctB"/>
    <property type="match status" value="1"/>
</dbReference>
<keyword evidence="4" id="KW-1185">Reference proteome</keyword>
<sequence length="151" mass="17070">MRFWLNIAFFVFSLMFTIYGLTTLKFMAAAGRPGSGFFPVVIGSFLILTTAVNVVKDLREMKKNGKIESSGINFGKEILWTIIVTIIFVFIFKFLGGLLSMILFMLGILFIYNRGKLLQNALYSVIFPVLMYMLFEWLNAGLPKGIIDIGI</sequence>
<comment type="caution">
    <text evidence="3">The sequence shown here is derived from an EMBL/GenBank/DDBJ whole genome shotgun (WGS) entry which is preliminary data.</text>
</comment>
<keyword evidence="1" id="KW-0812">Transmembrane</keyword>
<keyword evidence="1" id="KW-0472">Membrane</keyword>
<gene>
    <name evidence="3" type="ORF">ACFSKK_17675</name>
</gene>
<feature type="transmembrane region" description="Helical" evidence="1">
    <location>
        <begin position="117"/>
        <end position="135"/>
    </location>
</feature>
<dbReference type="Proteomes" id="UP001597318">
    <property type="component" value="Unassembled WGS sequence"/>
</dbReference>
<dbReference type="InterPro" id="IPR009936">
    <property type="entry name" value="DUF1468"/>
</dbReference>
<evidence type="ECO:0000313" key="4">
    <source>
        <dbReference type="Proteomes" id="UP001597318"/>
    </source>
</evidence>
<name>A0ABW5BZW1_9BACI</name>
<organism evidence="3 4">
    <name type="scientific">Metabacillus endolithicus</name>
    <dbReference type="NCBI Taxonomy" id="1535204"/>
    <lineage>
        <taxon>Bacteria</taxon>
        <taxon>Bacillati</taxon>
        <taxon>Bacillota</taxon>
        <taxon>Bacilli</taxon>
        <taxon>Bacillales</taxon>
        <taxon>Bacillaceae</taxon>
        <taxon>Metabacillus</taxon>
    </lineage>
</organism>
<feature type="transmembrane region" description="Helical" evidence="1">
    <location>
        <begin position="78"/>
        <end position="111"/>
    </location>
</feature>
<feature type="domain" description="DUF1468" evidence="2">
    <location>
        <begin position="4"/>
        <end position="138"/>
    </location>
</feature>
<dbReference type="EMBL" id="JBHUIK010000004">
    <property type="protein sequence ID" value="MFD2215523.1"/>
    <property type="molecule type" value="Genomic_DNA"/>
</dbReference>
<evidence type="ECO:0000256" key="1">
    <source>
        <dbReference type="SAM" id="Phobius"/>
    </source>
</evidence>